<keyword evidence="1" id="KW-0732">Signal</keyword>
<gene>
    <name evidence="2" type="ORF">BGW36DRAFT_295922</name>
</gene>
<reference evidence="2" key="1">
    <citation type="submission" date="2021-12" db="EMBL/GenBank/DDBJ databases">
        <title>Convergent genome expansion in fungi linked to evolution of root-endophyte symbiosis.</title>
        <authorList>
            <consortium name="DOE Joint Genome Institute"/>
            <person name="Ke Y.-H."/>
            <person name="Bonito G."/>
            <person name="Liao H.-L."/>
            <person name="Looney B."/>
            <person name="Rojas-Flechas A."/>
            <person name="Nash J."/>
            <person name="Hameed K."/>
            <person name="Schadt C."/>
            <person name="Martin F."/>
            <person name="Crous P.W."/>
            <person name="Miettinen O."/>
            <person name="Magnuson J.K."/>
            <person name="Labbe J."/>
            <person name="Jacobson D."/>
            <person name="Doktycz M.J."/>
            <person name="Veneault-Fourrey C."/>
            <person name="Kuo A."/>
            <person name="Mondo S."/>
            <person name="Calhoun S."/>
            <person name="Riley R."/>
            <person name="Ohm R."/>
            <person name="LaButti K."/>
            <person name="Andreopoulos B."/>
            <person name="Pangilinan J."/>
            <person name="Nolan M."/>
            <person name="Tritt A."/>
            <person name="Clum A."/>
            <person name="Lipzen A."/>
            <person name="Daum C."/>
            <person name="Barry K."/>
            <person name="Grigoriev I.V."/>
            <person name="Vilgalys R."/>
        </authorList>
    </citation>
    <scope>NUCLEOTIDE SEQUENCE</scope>
    <source>
        <strain evidence="2">PMI_201</strain>
    </source>
</reference>
<accession>A0AAD4KNR0</accession>
<name>A0AAD4KNR0_9EURO</name>
<feature type="chain" id="PRO_5042090691" evidence="1">
    <location>
        <begin position="16"/>
        <end position="215"/>
    </location>
</feature>
<keyword evidence="3" id="KW-1185">Reference proteome</keyword>
<dbReference type="AlphaFoldDB" id="A0AAD4KNR0"/>
<dbReference type="RefSeq" id="XP_046071788.1">
    <property type="nucleotide sequence ID" value="XM_046211220.1"/>
</dbReference>
<evidence type="ECO:0000313" key="2">
    <source>
        <dbReference type="EMBL" id="KAH8697087.1"/>
    </source>
</evidence>
<proteinExistence type="predicted"/>
<evidence type="ECO:0000313" key="3">
    <source>
        <dbReference type="Proteomes" id="UP001201262"/>
    </source>
</evidence>
<feature type="signal peptide" evidence="1">
    <location>
        <begin position="1"/>
        <end position="15"/>
    </location>
</feature>
<sequence>MHFVLFLLVTSAVAARTTTVEPTTAPAACTAFPSSVREFSSQFQQPEPPLVKNQFKTSFIQHKWNQNLSHIIAGYLYNSPSQKLVRGDEAFDGGLATSIFNYTNVTDTGMVDNTMTTFSNASAAPEVWRGYVDSNYPLFGEDFLIQNEAVFGGLVRRDFIDGYVASWDLMYQGTVPVTVYVDSCNVIVGYDYFAPGLRTRVITMFFDIYIGPVTI</sequence>
<protein>
    <submittedName>
        <fullName evidence="2">Uncharacterized protein</fullName>
    </submittedName>
</protein>
<evidence type="ECO:0000256" key="1">
    <source>
        <dbReference type="SAM" id="SignalP"/>
    </source>
</evidence>
<organism evidence="2 3">
    <name type="scientific">Talaromyces proteolyticus</name>
    <dbReference type="NCBI Taxonomy" id="1131652"/>
    <lineage>
        <taxon>Eukaryota</taxon>
        <taxon>Fungi</taxon>
        <taxon>Dikarya</taxon>
        <taxon>Ascomycota</taxon>
        <taxon>Pezizomycotina</taxon>
        <taxon>Eurotiomycetes</taxon>
        <taxon>Eurotiomycetidae</taxon>
        <taxon>Eurotiales</taxon>
        <taxon>Trichocomaceae</taxon>
        <taxon>Talaromyces</taxon>
        <taxon>Talaromyces sect. Bacilispori</taxon>
    </lineage>
</organism>
<dbReference type="GeneID" id="70241507"/>
<comment type="caution">
    <text evidence="2">The sequence shown here is derived from an EMBL/GenBank/DDBJ whole genome shotgun (WGS) entry which is preliminary data.</text>
</comment>
<dbReference type="Proteomes" id="UP001201262">
    <property type="component" value="Unassembled WGS sequence"/>
</dbReference>
<dbReference type="EMBL" id="JAJTJA010000006">
    <property type="protein sequence ID" value="KAH8697087.1"/>
    <property type="molecule type" value="Genomic_DNA"/>
</dbReference>